<protein>
    <submittedName>
        <fullName evidence="17">3-hydroxyacyl-CoA dehydrogenase</fullName>
    </submittedName>
</protein>
<evidence type="ECO:0000259" key="15">
    <source>
        <dbReference type="Pfam" id="PF00725"/>
    </source>
</evidence>
<dbReference type="SUPFAM" id="SSF52096">
    <property type="entry name" value="ClpP/crotonase"/>
    <property type="match status" value="1"/>
</dbReference>
<evidence type="ECO:0000256" key="11">
    <source>
        <dbReference type="ARBA" id="ARBA00023239"/>
    </source>
</evidence>
<evidence type="ECO:0000256" key="8">
    <source>
        <dbReference type="ARBA" id="ARBA00023098"/>
    </source>
</evidence>
<reference evidence="17" key="2">
    <citation type="journal article" date="2018" name="ISME J.">
        <title>A dynamic microbial community with high functional redundancy inhabits the cold, oxic subseafloor aquifer.</title>
        <authorList>
            <person name="Tully B.J."/>
            <person name="Wheat C.G."/>
            <person name="Glazer B.T."/>
            <person name="Huber J.A."/>
        </authorList>
    </citation>
    <scope>NUCLEOTIDE SEQUENCE</scope>
    <source>
        <strain evidence="17">NORP83</strain>
    </source>
</reference>
<dbReference type="Pfam" id="PF02737">
    <property type="entry name" value="3HCDH_N"/>
    <property type="match status" value="1"/>
</dbReference>
<reference key="1">
    <citation type="submission" date="2017-08" db="EMBL/GenBank/DDBJ databases">
        <title>A dynamic microbial community with high functional redundancy inhabits the cold, oxic subseafloor aquifer.</title>
        <authorList>
            <person name="Tully B.J."/>
            <person name="Wheat C.G."/>
            <person name="Glazer B.T."/>
            <person name="Huber J.A."/>
        </authorList>
    </citation>
    <scope>NUCLEOTIDE SEQUENCE [LARGE SCALE GENOMIC DNA]</scope>
</reference>
<keyword evidence="8" id="KW-0443">Lipid metabolism</keyword>
<dbReference type="GO" id="GO:0070403">
    <property type="term" value="F:NAD+ binding"/>
    <property type="evidence" value="ECO:0007669"/>
    <property type="project" value="InterPro"/>
</dbReference>
<dbReference type="UniPathway" id="UPA00659"/>
<comment type="subcellular location">
    <subcellularLocation>
        <location evidence="1">Peroxisome</location>
    </subcellularLocation>
</comment>
<evidence type="ECO:0000256" key="7">
    <source>
        <dbReference type="ARBA" id="ARBA00023027"/>
    </source>
</evidence>
<dbReference type="InterPro" id="IPR001753">
    <property type="entry name" value="Enoyl-CoA_hydra/iso"/>
</dbReference>
<gene>
    <name evidence="17" type="ORF">COB13_04505</name>
</gene>
<dbReference type="GO" id="GO:0004300">
    <property type="term" value="F:enoyl-CoA hydratase activity"/>
    <property type="evidence" value="ECO:0007669"/>
    <property type="project" value="UniProtKB-ARBA"/>
</dbReference>
<dbReference type="GO" id="GO:0006635">
    <property type="term" value="P:fatty acid beta-oxidation"/>
    <property type="evidence" value="ECO:0007669"/>
    <property type="project" value="UniProtKB-UniPathway"/>
</dbReference>
<evidence type="ECO:0000256" key="10">
    <source>
        <dbReference type="ARBA" id="ARBA00023235"/>
    </source>
</evidence>
<evidence type="ECO:0000259" key="16">
    <source>
        <dbReference type="Pfam" id="PF02737"/>
    </source>
</evidence>
<dbReference type="GO" id="GO:0016853">
    <property type="term" value="F:isomerase activity"/>
    <property type="evidence" value="ECO:0007669"/>
    <property type="project" value="UniProtKB-KW"/>
</dbReference>
<evidence type="ECO:0000313" key="17">
    <source>
        <dbReference type="EMBL" id="PCJ02460.1"/>
    </source>
</evidence>
<keyword evidence="7" id="KW-0520">NAD</keyword>
<dbReference type="InterPro" id="IPR029045">
    <property type="entry name" value="ClpP/crotonase-like_dom_sf"/>
</dbReference>
<keyword evidence="12" id="KW-0511">Multifunctional enzyme</keyword>
<dbReference type="InterPro" id="IPR036291">
    <property type="entry name" value="NAD(P)-bd_dom_sf"/>
</dbReference>
<evidence type="ECO:0000256" key="13">
    <source>
        <dbReference type="ARBA" id="ARBA00049556"/>
    </source>
</evidence>
<sequence>MTNPVTLSVKDHIGIIIIDNPPINALGIDVRKGLISCIDEADANADVKAVIIHANGRTFPPGADITEFGKPPLEPHLVATCSHVENCSKPVIAALHGTVLGGGFEITLSAHFRIAMPKTKFGLPEVGLGILPGASGTQRVPRITGAAAALDMMISGKPFNAKKALGLGLIDKITDNENILNAAIEYAQDIISNNTPINRVCDRTDGFADADKYAAEIAATRAQLDKKGGLFCHYAIVDCVETAAKLPFNKGLIYERDKIMACMRTDEHAALVHVFFAERKSPKPPEAKRAKPLDIAELGIIGGGTMGAGIAVAALNSGLNVTMVERDEDSIKRGIKNVEKVYLRNIEKGRMNADQMAAVMARFSPTTNYNDLSQVDMVIEAVFERMDVKKAVFTELDKVLKPGAILASNTSYLNVNELAALTKRPAEVIGLHFFSPANIMRLLEIVVPDNVSDQTVSTAFAFAKKLGKVAVRAGVCDGFIGNRILGKYAQAATNMMEDGASPYRMDKVIRGFGYPIGVYQMFDLAGGDIGWDTRKRLAATRDPAERYVHIDDRICENGWFGQKTGRGYYIYENGARIGTEDPEILAIIDKERKIAGITPHDFSDEEIMETYMAAMINEAANVLHEGIALRPSDIDVTFIYGYGFPRHKGGPMQYADTIGLDKVLATIERLSQDDANFWVASPLLKQLVADGKNFASLNNV</sequence>
<dbReference type="Gene3D" id="3.90.226.10">
    <property type="entry name" value="2-enoyl-CoA Hydratase, Chain A, domain 1"/>
    <property type="match status" value="1"/>
</dbReference>
<name>A0A2A4Z6Q2_9PROT</name>
<dbReference type="InterPro" id="IPR018376">
    <property type="entry name" value="Enoyl-CoA_hyd/isom_CS"/>
</dbReference>
<keyword evidence="5" id="KW-0442">Lipid degradation</keyword>
<proteinExistence type="inferred from homology"/>
<evidence type="ECO:0000256" key="9">
    <source>
        <dbReference type="ARBA" id="ARBA00023140"/>
    </source>
</evidence>
<evidence type="ECO:0000256" key="14">
    <source>
        <dbReference type="RuleBase" id="RU003707"/>
    </source>
</evidence>
<feature type="domain" description="3-hydroxyacyl-CoA dehydrogenase C-terminal" evidence="15">
    <location>
        <begin position="478"/>
        <end position="571"/>
    </location>
</feature>
<evidence type="ECO:0000256" key="3">
    <source>
        <dbReference type="ARBA" id="ARBA00008750"/>
    </source>
</evidence>
<evidence type="ECO:0000256" key="12">
    <source>
        <dbReference type="ARBA" id="ARBA00023268"/>
    </source>
</evidence>
<accession>A0A2A4Z6Q2</accession>
<dbReference type="EMBL" id="NVUS01000004">
    <property type="protein sequence ID" value="PCJ02460.1"/>
    <property type="molecule type" value="Genomic_DNA"/>
</dbReference>
<dbReference type="Gene3D" id="3.40.50.720">
    <property type="entry name" value="NAD(P)-binding Rossmann-like Domain"/>
    <property type="match status" value="1"/>
</dbReference>
<evidence type="ECO:0000256" key="1">
    <source>
        <dbReference type="ARBA" id="ARBA00004275"/>
    </source>
</evidence>
<comment type="similarity">
    <text evidence="3">In the N-terminal section; belongs to the enoyl-CoA hydratase/isomerase family.</text>
</comment>
<dbReference type="PROSITE" id="PS00166">
    <property type="entry name" value="ENOYL_COA_HYDRATASE"/>
    <property type="match status" value="1"/>
</dbReference>
<keyword evidence="10" id="KW-0413">Isomerase</keyword>
<dbReference type="FunFam" id="3.40.50.720:FF:000009">
    <property type="entry name" value="Fatty oxidation complex, alpha subunit"/>
    <property type="match status" value="1"/>
</dbReference>
<comment type="caution">
    <text evidence="17">The sequence shown here is derived from an EMBL/GenBank/DDBJ whole genome shotgun (WGS) entry which is preliminary data.</text>
</comment>
<keyword evidence="6" id="KW-0560">Oxidoreductase</keyword>
<dbReference type="AlphaFoldDB" id="A0A2A4Z6Q2"/>
<dbReference type="FunFam" id="1.10.1040.50:FF:000006">
    <property type="entry name" value="Peroxisomal bifunctional enzyme"/>
    <property type="match status" value="1"/>
</dbReference>
<feature type="domain" description="3-hydroxyacyl-CoA dehydrogenase C-terminal" evidence="15">
    <location>
        <begin position="611"/>
        <end position="692"/>
    </location>
</feature>
<keyword evidence="9" id="KW-0576">Peroxisome</keyword>
<comment type="similarity">
    <text evidence="14">Belongs to the enoyl-CoA hydratase/isomerase family.</text>
</comment>
<dbReference type="PANTHER" id="PTHR23309">
    <property type="entry name" value="3-HYDROXYACYL-COA DEHYROGENASE"/>
    <property type="match status" value="1"/>
</dbReference>
<feature type="unsure residue" description="D or N" evidence="17">
    <location>
        <position position="589"/>
    </location>
</feature>
<feature type="domain" description="3-hydroxyacyl-CoA dehydrogenase NAD binding" evidence="16">
    <location>
        <begin position="298"/>
        <end position="473"/>
    </location>
</feature>
<feature type="unsure residue" description="D or N" evidence="17">
    <location>
        <position position="601"/>
    </location>
</feature>
<keyword evidence="4" id="KW-0276">Fatty acid metabolism</keyword>
<keyword evidence="11" id="KW-0456">Lyase</keyword>
<dbReference type="Pfam" id="PF00725">
    <property type="entry name" value="3HCDH"/>
    <property type="match status" value="2"/>
</dbReference>
<dbReference type="GO" id="GO:0003857">
    <property type="term" value="F:(3S)-3-hydroxyacyl-CoA dehydrogenase (NAD+) activity"/>
    <property type="evidence" value="ECO:0007669"/>
    <property type="project" value="UniProtKB-EC"/>
</dbReference>
<dbReference type="InterPro" id="IPR006108">
    <property type="entry name" value="3HC_DH_C"/>
</dbReference>
<dbReference type="Pfam" id="PF00378">
    <property type="entry name" value="ECH_1"/>
    <property type="match status" value="1"/>
</dbReference>
<organism evidence="17">
    <name type="scientific">OCS116 cluster bacterium</name>
    <dbReference type="NCBI Taxonomy" id="2030921"/>
    <lineage>
        <taxon>Bacteria</taxon>
        <taxon>Pseudomonadati</taxon>
        <taxon>Pseudomonadota</taxon>
        <taxon>Alphaproteobacteria</taxon>
        <taxon>OCS116 cluster</taxon>
    </lineage>
</organism>
<dbReference type="InterPro" id="IPR008927">
    <property type="entry name" value="6-PGluconate_DH-like_C_sf"/>
</dbReference>
<evidence type="ECO:0000256" key="4">
    <source>
        <dbReference type="ARBA" id="ARBA00022832"/>
    </source>
</evidence>
<dbReference type="Gene3D" id="1.10.1040.50">
    <property type="match status" value="1"/>
</dbReference>
<dbReference type="SUPFAM" id="SSF51735">
    <property type="entry name" value="NAD(P)-binding Rossmann-fold domains"/>
    <property type="match status" value="1"/>
</dbReference>
<dbReference type="CDD" id="cd06558">
    <property type="entry name" value="crotonase-like"/>
    <property type="match status" value="1"/>
</dbReference>
<comment type="catalytic activity">
    <reaction evidence="13">
        <text>a (3S)-3-hydroxyacyl-CoA + NAD(+) = a 3-oxoacyl-CoA + NADH + H(+)</text>
        <dbReference type="Rhea" id="RHEA:22432"/>
        <dbReference type="ChEBI" id="CHEBI:15378"/>
        <dbReference type="ChEBI" id="CHEBI:57318"/>
        <dbReference type="ChEBI" id="CHEBI:57540"/>
        <dbReference type="ChEBI" id="CHEBI:57945"/>
        <dbReference type="ChEBI" id="CHEBI:90726"/>
        <dbReference type="EC" id="1.1.1.35"/>
    </reaction>
</comment>
<dbReference type="SUPFAM" id="SSF48179">
    <property type="entry name" value="6-phosphogluconate dehydrogenase C-terminal domain-like"/>
    <property type="match status" value="2"/>
</dbReference>
<evidence type="ECO:0000256" key="5">
    <source>
        <dbReference type="ARBA" id="ARBA00022963"/>
    </source>
</evidence>
<dbReference type="InterPro" id="IPR006176">
    <property type="entry name" value="3-OHacyl-CoA_DH_NAD-bd"/>
</dbReference>
<evidence type="ECO:0000256" key="6">
    <source>
        <dbReference type="ARBA" id="ARBA00023002"/>
    </source>
</evidence>
<feature type="unsure residue" description="D or N" evidence="17">
    <location>
        <position position="661"/>
    </location>
</feature>
<comment type="pathway">
    <text evidence="2">Lipid metabolism; fatty acid beta-oxidation.</text>
</comment>
<dbReference type="PANTHER" id="PTHR23309:SF51">
    <property type="entry name" value="3-HYDROXYACYL-COA DEHYDROGENASE-RELATED"/>
    <property type="match status" value="1"/>
</dbReference>
<evidence type="ECO:0000256" key="2">
    <source>
        <dbReference type="ARBA" id="ARBA00005005"/>
    </source>
</evidence>